<dbReference type="AlphaFoldDB" id="A0A372LFR1"/>
<dbReference type="OrthoDB" id="9773039at2"/>
<dbReference type="RefSeq" id="WP_117321314.1">
    <property type="nucleotide sequence ID" value="NZ_QVTD01000003.1"/>
</dbReference>
<dbReference type="Pfam" id="PF02625">
    <property type="entry name" value="XdhC_CoxI"/>
    <property type="match status" value="1"/>
</dbReference>
<dbReference type="Gene3D" id="3.40.50.720">
    <property type="entry name" value="NAD(P)-binding Rossmann-like Domain"/>
    <property type="match status" value="1"/>
</dbReference>
<name>A0A372LFR1_9BACI</name>
<proteinExistence type="predicted"/>
<protein>
    <submittedName>
        <fullName evidence="3">XdhC/CoxI family protein</fullName>
    </submittedName>
</protein>
<dbReference type="InterPro" id="IPR052698">
    <property type="entry name" value="MoCofactor_Util/Proc"/>
</dbReference>
<dbReference type="Pfam" id="PF13478">
    <property type="entry name" value="XdhC_C"/>
    <property type="match status" value="1"/>
</dbReference>
<dbReference type="InterPro" id="IPR003777">
    <property type="entry name" value="XdhC_CoxI"/>
</dbReference>
<comment type="caution">
    <text evidence="3">The sequence shown here is derived from an EMBL/GenBank/DDBJ whole genome shotgun (WGS) entry which is preliminary data.</text>
</comment>
<evidence type="ECO:0000313" key="4">
    <source>
        <dbReference type="Proteomes" id="UP000262939"/>
    </source>
</evidence>
<dbReference type="InterPro" id="IPR027051">
    <property type="entry name" value="XdhC_Rossmann_dom"/>
</dbReference>
<feature type="domain" description="XdhC- CoxI" evidence="1">
    <location>
        <begin position="18"/>
        <end position="84"/>
    </location>
</feature>
<evidence type="ECO:0000259" key="1">
    <source>
        <dbReference type="Pfam" id="PF02625"/>
    </source>
</evidence>
<accession>A0A372LFR1</accession>
<keyword evidence="4" id="KW-1185">Reference proteome</keyword>
<dbReference type="EMBL" id="QVTD01000003">
    <property type="protein sequence ID" value="RFU65138.1"/>
    <property type="molecule type" value="Genomic_DNA"/>
</dbReference>
<sequence>MSRLQEARDVVKQIKKAWDRKEKTALLMINQVRGSAYRQPGAKMMMATDGQMFGSLSGGCLENDLFEWAKEAIRENNPVTKHYDLSENEMWSLGIGCKGSLEIMIVPVNQDDLFWEHAMGLVQKNISLTMILEIPTGTRILLDQNRNGWGDLELLPESVYRHAYERTDRTRAEVIVHGDRRFVIDTMKPSERLIISGAGHDAVPLASVAHNVGYDVTILDPRKDFNNPFRFPDVSHMVVEPGNADASSFSDSAWVIMNHQQSRDEAALELALRSNPRYIGVLGPLSRTQEMLDNIGATLSSGPIHAPVGLDLGAETIEEVAISILSELMMDRSGKSGRSLHGRTKIHA</sequence>
<gene>
    <name evidence="3" type="ORF">D0466_04310</name>
</gene>
<dbReference type="PANTHER" id="PTHR30388">
    <property type="entry name" value="ALDEHYDE OXIDOREDUCTASE MOLYBDENUM COFACTOR ASSEMBLY PROTEIN"/>
    <property type="match status" value="1"/>
</dbReference>
<dbReference type="PANTHER" id="PTHR30388:SF6">
    <property type="entry name" value="XANTHINE DEHYDROGENASE SUBUNIT A-RELATED"/>
    <property type="match status" value="1"/>
</dbReference>
<evidence type="ECO:0000313" key="3">
    <source>
        <dbReference type="EMBL" id="RFU65138.1"/>
    </source>
</evidence>
<feature type="domain" description="XdhC Rossmann" evidence="2">
    <location>
        <begin position="193"/>
        <end position="328"/>
    </location>
</feature>
<organism evidence="3 4">
    <name type="scientific">Peribacillus glennii</name>
    <dbReference type="NCBI Taxonomy" id="2303991"/>
    <lineage>
        <taxon>Bacteria</taxon>
        <taxon>Bacillati</taxon>
        <taxon>Bacillota</taxon>
        <taxon>Bacilli</taxon>
        <taxon>Bacillales</taxon>
        <taxon>Bacillaceae</taxon>
        <taxon>Peribacillus</taxon>
    </lineage>
</organism>
<evidence type="ECO:0000259" key="2">
    <source>
        <dbReference type="Pfam" id="PF13478"/>
    </source>
</evidence>
<reference evidence="3 4" key="1">
    <citation type="submission" date="2018-08" db="EMBL/GenBank/DDBJ databases">
        <title>Bacillus chawlae sp. nov., Bacillus glennii sp. nov., and Bacillus saganii sp. nov. Isolated from the Vehicle Assembly Building at Kennedy Space Center where the Viking Spacecraft were Assembled.</title>
        <authorList>
            <person name="Seuylemezian A."/>
            <person name="Vaishampayan P."/>
        </authorList>
    </citation>
    <scope>NUCLEOTIDE SEQUENCE [LARGE SCALE GENOMIC DNA]</scope>
    <source>
        <strain evidence="3 4">V44-8</strain>
    </source>
</reference>
<dbReference type="Proteomes" id="UP000262939">
    <property type="component" value="Unassembled WGS sequence"/>
</dbReference>